<dbReference type="AlphaFoldDB" id="A0AAV9QKR8"/>
<name>A0AAV9QKR8_9PEZI</name>
<evidence type="ECO:0000313" key="3">
    <source>
        <dbReference type="Proteomes" id="UP001345827"/>
    </source>
</evidence>
<evidence type="ECO:0000256" key="1">
    <source>
        <dbReference type="SAM" id="MobiDB-lite"/>
    </source>
</evidence>
<sequence length="436" mass="50175">MVSSGTEDLGSRSVHIIRENISHTPPPDDPEPPSESAELASLHAALDLKLGLSSPPASLCDEEESMPDFDFSEVLDTNDSEEENGDGGIGGPWRWRKDNMNLHRMNVCGWAAPYYWQFFQECTDPTTLKLSKRQSIHILQQSLRDDKNLLYPCLDWVLAVLGSQNRMAELKDFISISCTVIDNDPELRKNKAFAVPFHYAMAFANYDYTQMDHWGNELSNAYLQVRNRWGERHPNSLVVAHFCAWHALHCRQFDEAVTLLTRSLPICEEVMGRHNLLTINCLTILSRACEEARNIDWAMMYLQSALSRFVSKRPDLEKLRLILVQRLALIQLRHTNDLHSAEQNLLQVLCARGFLGGLDSKQTWSTIHRLGELFFTTGRIQQGHTLIDYCTKRLNWQRAHDDDCCHAPREKPPDLPWWWPFEVRDAAGRRSFRMLC</sequence>
<dbReference type="Proteomes" id="UP001345827">
    <property type="component" value="Unassembled WGS sequence"/>
</dbReference>
<organism evidence="2 3">
    <name type="scientific">Vermiconidia calcicola</name>
    <dbReference type="NCBI Taxonomy" id="1690605"/>
    <lineage>
        <taxon>Eukaryota</taxon>
        <taxon>Fungi</taxon>
        <taxon>Dikarya</taxon>
        <taxon>Ascomycota</taxon>
        <taxon>Pezizomycotina</taxon>
        <taxon>Dothideomycetes</taxon>
        <taxon>Dothideomycetidae</taxon>
        <taxon>Mycosphaerellales</taxon>
        <taxon>Extremaceae</taxon>
        <taxon>Vermiconidia</taxon>
    </lineage>
</organism>
<keyword evidence="3" id="KW-1185">Reference proteome</keyword>
<dbReference type="EMBL" id="JAXLQG010000002">
    <property type="protein sequence ID" value="KAK5543807.1"/>
    <property type="molecule type" value="Genomic_DNA"/>
</dbReference>
<accession>A0AAV9QKR8</accession>
<reference evidence="2 3" key="1">
    <citation type="submission" date="2023-06" db="EMBL/GenBank/DDBJ databases">
        <title>Black Yeasts Isolated from many extreme environments.</title>
        <authorList>
            <person name="Coleine C."/>
            <person name="Stajich J.E."/>
            <person name="Selbmann L."/>
        </authorList>
    </citation>
    <scope>NUCLEOTIDE SEQUENCE [LARGE SCALE GENOMIC DNA]</scope>
    <source>
        <strain evidence="2 3">CCFEE 5887</strain>
    </source>
</reference>
<protein>
    <submittedName>
        <fullName evidence="2">Uncharacterized protein</fullName>
    </submittedName>
</protein>
<proteinExistence type="predicted"/>
<gene>
    <name evidence="2" type="ORF">LTR25_001422</name>
</gene>
<evidence type="ECO:0000313" key="2">
    <source>
        <dbReference type="EMBL" id="KAK5543807.1"/>
    </source>
</evidence>
<dbReference type="SUPFAM" id="SSF48452">
    <property type="entry name" value="TPR-like"/>
    <property type="match status" value="1"/>
</dbReference>
<feature type="region of interest" description="Disordered" evidence="1">
    <location>
        <begin position="1"/>
        <end position="38"/>
    </location>
</feature>
<dbReference type="Gene3D" id="1.25.40.10">
    <property type="entry name" value="Tetratricopeptide repeat domain"/>
    <property type="match status" value="1"/>
</dbReference>
<comment type="caution">
    <text evidence="2">The sequence shown here is derived from an EMBL/GenBank/DDBJ whole genome shotgun (WGS) entry which is preliminary data.</text>
</comment>
<dbReference type="InterPro" id="IPR011990">
    <property type="entry name" value="TPR-like_helical_dom_sf"/>
</dbReference>